<dbReference type="EMBL" id="FQUO01000006">
    <property type="protein sequence ID" value="SHF27608.1"/>
    <property type="molecule type" value="Genomic_DNA"/>
</dbReference>
<dbReference type="Proteomes" id="UP000184368">
    <property type="component" value="Unassembled WGS sequence"/>
</dbReference>
<dbReference type="Gene3D" id="3.40.1660.10">
    <property type="entry name" value="EreA-like (biosynthetic domain)"/>
    <property type="match status" value="1"/>
</dbReference>
<dbReference type="PANTHER" id="PTHR31299:SF0">
    <property type="entry name" value="ESTERASE, PUTATIVE (AFU_ORTHOLOGUE AFUA_1G05850)-RELATED"/>
    <property type="match status" value="1"/>
</dbReference>
<name>A0A1M5ABD7_9BACT</name>
<dbReference type="Gene3D" id="3.30.1870.10">
    <property type="entry name" value="EreA-like, domain 2"/>
    <property type="match status" value="1"/>
</dbReference>
<dbReference type="PROSITE" id="PS51257">
    <property type="entry name" value="PROKAR_LIPOPROTEIN"/>
    <property type="match status" value="1"/>
</dbReference>
<dbReference type="PANTHER" id="PTHR31299">
    <property type="entry name" value="ESTERASE, PUTATIVE (AFU_ORTHOLOGUE AFUA_1G05850)-RELATED"/>
    <property type="match status" value="1"/>
</dbReference>
<keyword evidence="2" id="KW-1185">Reference proteome</keyword>
<reference evidence="1 2" key="1">
    <citation type="submission" date="2016-11" db="EMBL/GenBank/DDBJ databases">
        <authorList>
            <person name="Jaros S."/>
            <person name="Januszkiewicz K."/>
            <person name="Wedrychowicz H."/>
        </authorList>
    </citation>
    <scope>NUCLEOTIDE SEQUENCE [LARGE SCALE GENOMIC DNA]</scope>
    <source>
        <strain evidence="1 2">DSM 26897</strain>
    </source>
</reference>
<dbReference type="InterPro" id="IPR014622">
    <property type="entry name" value="UCP036794_erythomycin"/>
</dbReference>
<protein>
    <submittedName>
        <fullName evidence="1">Erythromycin esterase homolog</fullName>
    </submittedName>
</protein>
<dbReference type="SUPFAM" id="SSF159501">
    <property type="entry name" value="EreA/ChaN-like"/>
    <property type="match status" value="1"/>
</dbReference>
<dbReference type="AlphaFoldDB" id="A0A1M5ABD7"/>
<dbReference type="STRING" id="1302690.BUE76_09030"/>
<dbReference type="GO" id="GO:0046677">
    <property type="term" value="P:response to antibiotic"/>
    <property type="evidence" value="ECO:0007669"/>
    <property type="project" value="InterPro"/>
</dbReference>
<dbReference type="PIRSF" id="PIRSF036794">
    <property type="entry name" value="UCP_erythr_ester"/>
    <property type="match status" value="1"/>
</dbReference>
<dbReference type="InterPro" id="IPR007815">
    <property type="entry name" value="Emycin_Estase"/>
</dbReference>
<dbReference type="RefSeq" id="WP_083596477.1">
    <property type="nucleotide sequence ID" value="NZ_FQUO01000006.1"/>
</dbReference>
<dbReference type="Pfam" id="PF05139">
    <property type="entry name" value="Erythro_esteras"/>
    <property type="match status" value="1"/>
</dbReference>
<evidence type="ECO:0000313" key="2">
    <source>
        <dbReference type="Proteomes" id="UP000184368"/>
    </source>
</evidence>
<dbReference type="InterPro" id="IPR052036">
    <property type="entry name" value="Hydrolase/PRTase-associated"/>
</dbReference>
<accession>A0A1M5ABD7</accession>
<organism evidence="1 2">
    <name type="scientific">Cnuella takakiae</name>
    <dbReference type="NCBI Taxonomy" id="1302690"/>
    <lineage>
        <taxon>Bacteria</taxon>
        <taxon>Pseudomonadati</taxon>
        <taxon>Bacteroidota</taxon>
        <taxon>Chitinophagia</taxon>
        <taxon>Chitinophagales</taxon>
        <taxon>Chitinophagaceae</taxon>
        <taxon>Cnuella</taxon>
    </lineage>
</organism>
<evidence type="ECO:0000313" key="1">
    <source>
        <dbReference type="EMBL" id="SHF27608.1"/>
    </source>
</evidence>
<sequence length="452" mass="50268">MKTWSLAIVFCVVCWVVISGCEKNKEDGGTEVGNIPAHALNTPADLDSLLQQIGDARIVMLGEASHGTHEFYAWRTAISQRLIAEKGFDMIAVEGEWADSYRVNQFVQGPAKDSLQAVALLGQYDRWPTWMWGNREVASLVTWMNRHNQGQPAGNRAGFFGLDVYCLWESMQELMPYVQGNESLQAMATQVHQCFRPFSADPMQYAYAVSEADANCRTQTEKLYEAVMQQTGNKTATTEAQFVLQQNALVALNGERYYRTATASYPGSWNIRDQHMQQTLERLLEWKGPEAKIIVWAHNTHVGDARYTDMAAGGMVNLGQLAREKYGADQVYIVGFGTYSGRVIASNNWGGTIQTMRVPQARKNSWEALLHAGGGNKLVFSSELTTAGLVQDPIGHRAIGVQYDPANEAGNYVPSVIPKRYDAFIFIDQTTALQPLNTPVRNEPPDTYPSGY</sequence>
<gene>
    <name evidence="1" type="ORF">SAMN05444008_106196</name>
</gene>
<dbReference type="CDD" id="cd14728">
    <property type="entry name" value="Ere-like"/>
    <property type="match status" value="1"/>
</dbReference>
<proteinExistence type="predicted"/>
<dbReference type="OrthoDB" id="9810066at2"/>